<dbReference type="InterPro" id="IPR013670">
    <property type="entry name" value="EcoEI_R_C_dom"/>
</dbReference>
<feature type="domain" description="EcoEI R protein C-terminal" evidence="1">
    <location>
        <begin position="1"/>
        <end position="128"/>
    </location>
</feature>
<proteinExistence type="predicted"/>
<gene>
    <name evidence="2" type="ORF">SDC9_94728</name>
</gene>
<dbReference type="AlphaFoldDB" id="A0A645A4K9"/>
<comment type="caution">
    <text evidence="2">The sequence shown here is derived from an EMBL/GenBank/DDBJ whole genome shotgun (WGS) entry which is preliminary data.</text>
</comment>
<sequence length="130" mass="15046">MLDDLRDKLRKSHFSEKDLQRGHELVYKKPLADIISMVKHASDYDVPILTARERVEKTVAQLAEKHAFTEEQKNWLAYIQEHLIENLAISPEDFETMPVFERHGGLTRAKRIFGEAFDAILKEINESLAA</sequence>
<dbReference type="GO" id="GO:0003824">
    <property type="term" value="F:catalytic activity"/>
    <property type="evidence" value="ECO:0007669"/>
    <property type="project" value="InterPro"/>
</dbReference>
<name>A0A645A4K9_9ZZZZ</name>
<dbReference type="EMBL" id="VSSQ01011912">
    <property type="protein sequence ID" value="MPM48007.1"/>
    <property type="molecule type" value="Genomic_DNA"/>
</dbReference>
<protein>
    <recommendedName>
        <fullName evidence="1">EcoEI R protein C-terminal domain-containing protein</fullName>
    </recommendedName>
</protein>
<accession>A0A645A4K9</accession>
<organism evidence="2">
    <name type="scientific">bioreactor metagenome</name>
    <dbReference type="NCBI Taxonomy" id="1076179"/>
    <lineage>
        <taxon>unclassified sequences</taxon>
        <taxon>metagenomes</taxon>
        <taxon>ecological metagenomes</taxon>
    </lineage>
</organism>
<dbReference type="GO" id="GO:0003677">
    <property type="term" value="F:DNA binding"/>
    <property type="evidence" value="ECO:0007669"/>
    <property type="project" value="InterPro"/>
</dbReference>
<evidence type="ECO:0000259" key="1">
    <source>
        <dbReference type="Pfam" id="PF08463"/>
    </source>
</evidence>
<reference evidence="2" key="1">
    <citation type="submission" date="2019-08" db="EMBL/GenBank/DDBJ databases">
        <authorList>
            <person name="Kucharzyk K."/>
            <person name="Murdoch R.W."/>
            <person name="Higgins S."/>
            <person name="Loffler F."/>
        </authorList>
    </citation>
    <scope>NUCLEOTIDE SEQUENCE</scope>
</reference>
<dbReference type="GO" id="GO:0006304">
    <property type="term" value="P:DNA modification"/>
    <property type="evidence" value="ECO:0007669"/>
    <property type="project" value="InterPro"/>
</dbReference>
<evidence type="ECO:0000313" key="2">
    <source>
        <dbReference type="EMBL" id="MPM48007.1"/>
    </source>
</evidence>
<dbReference type="Pfam" id="PF08463">
    <property type="entry name" value="EcoEI_R_C"/>
    <property type="match status" value="1"/>
</dbReference>